<organism evidence="2 3">
    <name type="scientific">Aeromonas piscicola</name>
    <dbReference type="NCBI Taxonomy" id="600645"/>
    <lineage>
        <taxon>Bacteria</taxon>
        <taxon>Pseudomonadati</taxon>
        <taxon>Pseudomonadota</taxon>
        <taxon>Gammaproteobacteria</taxon>
        <taxon>Aeromonadales</taxon>
        <taxon>Aeromonadaceae</taxon>
        <taxon>Aeromonas</taxon>
    </lineage>
</organism>
<reference evidence="2" key="1">
    <citation type="submission" date="2024-05" db="EMBL/GenBank/DDBJ databases">
        <title>WGS of Aeromonas isolates.</title>
        <authorList>
            <person name="Lee H."/>
        </authorList>
    </citation>
    <scope>NUCLEOTIDE SEQUENCE</scope>
    <source>
        <strain evidence="2">LP308</strain>
    </source>
</reference>
<dbReference type="Proteomes" id="UP001168109">
    <property type="component" value="Unassembled WGS sequence"/>
</dbReference>
<proteinExistence type="predicted"/>
<name>A0ABT7QFL7_9GAMM</name>
<gene>
    <name evidence="2" type="ORF">OB962_14905</name>
</gene>
<evidence type="ECO:0000256" key="1">
    <source>
        <dbReference type="SAM" id="SignalP"/>
    </source>
</evidence>
<evidence type="ECO:0000313" key="2">
    <source>
        <dbReference type="EMBL" id="MDM5132271.1"/>
    </source>
</evidence>
<dbReference type="RefSeq" id="WP_290042307.1">
    <property type="nucleotide sequence ID" value="NZ_JAOPLU010000004.1"/>
</dbReference>
<keyword evidence="3" id="KW-1185">Reference proteome</keyword>
<feature type="chain" id="PRO_5046783661" evidence="1">
    <location>
        <begin position="28"/>
        <end position="142"/>
    </location>
</feature>
<comment type="caution">
    <text evidence="2">The sequence shown here is derived from an EMBL/GenBank/DDBJ whole genome shotgun (WGS) entry which is preliminary data.</text>
</comment>
<feature type="signal peptide" evidence="1">
    <location>
        <begin position="1"/>
        <end position="27"/>
    </location>
</feature>
<evidence type="ECO:0000313" key="3">
    <source>
        <dbReference type="Proteomes" id="UP001168109"/>
    </source>
</evidence>
<keyword evidence="1" id="KW-0732">Signal</keyword>
<dbReference type="EMBL" id="JAOPLU010000004">
    <property type="protein sequence ID" value="MDM5132271.1"/>
    <property type="molecule type" value="Genomic_DNA"/>
</dbReference>
<protein>
    <submittedName>
        <fullName evidence="2">Uncharacterized protein</fullName>
    </submittedName>
</protein>
<sequence length="142" mass="15193">MNKAKIFKNGIKVLLFPLMFFSAASESATMVSVDAQRNCFATPWESASGGTAAKFKLAQGRYVLSLVNNSMSCSYGQMDGCKINTLFVQGSFGNSRWGVSVTSTPIVVDVPVEGPKDLIAFVSDSYCQDNTGGVSLLIQEAK</sequence>
<accession>A0ABT7QFL7</accession>